<feature type="region of interest" description="Disordered" evidence="2">
    <location>
        <begin position="26"/>
        <end position="48"/>
    </location>
</feature>
<evidence type="ECO:0000256" key="1">
    <source>
        <dbReference type="ARBA" id="ARBA00022729"/>
    </source>
</evidence>
<keyword evidence="1 3" id="KW-0732">Signal</keyword>
<dbReference type="EMBL" id="BAAALT010000045">
    <property type="protein sequence ID" value="GAA1796732.1"/>
    <property type="molecule type" value="Genomic_DNA"/>
</dbReference>
<dbReference type="InterPro" id="IPR029051">
    <property type="entry name" value="DUF4352"/>
</dbReference>
<sequence>MRKIAMFGLAALAALTLACSSGGGTTSSVSGGEEQSAPAEAKEKTTTTAKVGQKVTLTSDILGEKTVVEVTVANAKQYKVEPGDFGSKPEHGVFLVLDVTVVCKDGTYHANPFNFKFVAKDGTVAEIALTIGFKPTMSAADLSAGQKTNGKIVFDVPKDAVADGKIQIDGTGLDYDKPAAFWAL</sequence>
<evidence type="ECO:0000256" key="2">
    <source>
        <dbReference type="SAM" id="MobiDB-lite"/>
    </source>
</evidence>
<keyword evidence="6" id="KW-1185">Reference proteome</keyword>
<dbReference type="Gene3D" id="2.60.40.1240">
    <property type="match status" value="1"/>
</dbReference>
<evidence type="ECO:0000259" key="4">
    <source>
        <dbReference type="Pfam" id="PF11611"/>
    </source>
</evidence>
<dbReference type="PROSITE" id="PS51257">
    <property type="entry name" value="PROKAR_LIPOPROTEIN"/>
    <property type="match status" value="1"/>
</dbReference>
<dbReference type="InterPro" id="IPR029050">
    <property type="entry name" value="Immunoprotect_excell_Ig-like"/>
</dbReference>
<name>A0ABP4XWH4_9ACTN</name>
<accession>A0ABP4XWH4</accession>
<evidence type="ECO:0000313" key="6">
    <source>
        <dbReference type="Proteomes" id="UP001500218"/>
    </source>
</evidence>
<reference evidence="6" key="1">
    <citation type="journal article" date="2019" name="Int. J. Syst. Evol. Microbiol.">
        <title>The Global Catalogue of Microorganisms (GCM) 10K type strain sequencing project: providing services to taxonomists for standard genome sequencing and annotation.</title>
        <authorList>
            <consortium name="The Broad Institute Genomics Platform"/>
            <consortium name="The Broad Institute Genome Sequencing Center for Infectious Disease"/>
            <person name="Wu L."/>
            <person name="Ma J."/>
        </authorList>
    </citation>
    <scope>NUCLEOTIDE SEQUENCE [LARGE SCALE GENOMIC DNA]</scope>
    <source>
        <strain evidence="6">JCM 13250</strain>
    </source>
</reference>
<feature type="chain" id="PRO_5045942216" description="DUF4352 domain-containing protein" evidence="3">
    <location>
        <begin position="19"/>
        <end position="184"/>
    </location>
</feature>
<comment type="caution">
    <text evidence="5">The sequence shown here is derived from an EMBL/GenBank/DDBJ whole genome shotgun (WGS) entry which is preliminary data.</text>
</comment>
<dbReference type="SUPFAM" id="SSF81982">
    <property type="entry name" value="Antigen MPT63/MPB63 (immunoprotective extracellular protein)"/>
    <property type="match status" value="1"/>
</dbReference>
<organism evidence="5 6">
    <name type="scientific">Luedemannella flava</name>
    <dbReference type="NCBI Taxonomy" id="349316"/>
    <lineage>
        <taxon>Bacteria</taxon>
        <taxon>Bacillati</taxon>
        <taxon>Actinomycetota</taxon>
        <taxon>Actinomycetes</taxon>
        <taxon>Micromonosporales</taxon>
        <taxon>Micromonosporaceae</taxon>
        <taxon>Luedemannella</taxon>
    </lineage>
</organism>
<gene>
    <name evidence="5" type="ORF">GCM10009682_18020</name>
</gene>
<protein>
    <recommendedName>
        <fullName evidence="4">DUF4352 domain-containing protein</fullName>
    </recommendedName>
</protein>
<evidence type="ECO:0000256" key="3">
    <source>
        <dbReference type="SAM" id="SignalP"/>
    </source>
</evidence>
<proteinExistence type="predicted"/>
<dbReference type="RefSeq" id="WP_344128313.1">
    <property type="nucleotide sequence ID" value="NZ_BAAALT010000045.1"/>
</dbReference>
<evidence type="ECO:0000313" key="5">
    <source>
        <dbReference type="EMBL" id="GAA1796732.1"/>
    </source>
</evidence>
<feature type="signal peptide" evidence="3">
    <location>
        <begin position="1"/>
        <end position="18"/>
    </location>
</feature>
<dbReference type="Pfam" id="PF11611">
    <property type="entry name" value="DUF4352"/>
    <property type="match status" value="1"/>
</dbReference>
<dbReference type="Proteomes" id="UP001500218">
    <property type="component" value="Unassembled WGS sequence"/>
</dbReference>
<feature type="domain" description="DUF4352" evidence="4">
    <location>
        <begin position="68"/>
        <end position="168"/>
    </location>
</feature>